<dbReference type="Gene3D" id="1.10.260.40">
    <property type="entry name" value="lambda repressor-like DNA-binding domains"/>
    <property type="match status" value="1"/>
</dbReference>
<accession>A0A4P6LVY8</accession>
<dbReference type="RefSeq" id="WP_130179873.1">
    <property type="nucleotide sequence ID" value="NZ_CP035945.1"/>
</dbReference>
<reference evidence="2 3" key="1">
    <citation type="submission" date="2019-01" db="EMBL/GenBank/DDBJ databases">
        <title>PMF-metabolizing Aryl O-demethylase.</title>
        <authorList>
            <person name="Kim M."/>
        </authorList>
    </citation>
    <scope>NUCLEOTIDE SEQUENCE [LARGE SCALE GENOMIC DNA]</scope>
    <source>
        <strain evidence="2 3">PMF1</strain>
    </source>
</reference>
<dbReference type="KEGG" id="bpro:PMF13cell1_00778"/>
<name>A0A4P6LVY8_9FIRM</name>
<gene>
    <name evidence="2" type="ORF">PMF13cell1_00778</name>
</gene>
<evidence type="ECO:0000259" key="1">
    <source>
        <dbReference type="PROSITE" id="PS50943"/>
    </source>
</evidence>
<dbReference type="GO" id="GO:0003677">
    <property type="term" value="F:DNA binding"/>
    <property type="evidence" value="ECO:0007669"/>
    <property type="project" value="InterPro"/>
</dbReference>
<evidence type="ECO:0000313" key="2">
    <source>
        <dbReference type="EMBL" id="QBE95263.1"/>
    </source>
</evidence>
<dbReference type="AlphaFoldDB" id="A0A4P6LVY8"/>
<dbReference type="InterPro" id="IPR010982">
    <property type="entry name" value="Lambda_DNA-bd_dom_sf"/>
</dbReference>
<dbReference type="PROSITE" id="PS50943">
    <property type="entry name" value="HTH_CROC1"/>
    <property type="match status" value="1"/>
</dbReference>
<dbReference type="InterPro" id="IPR001387">
    <property type="entry name" value="Cro/C1-type_HTH"/>
</dbReference>
<evidence type="ECO:0000313" key="3">
    <source>
        <dbReference type="Proteomes" id="UP000289794"/>
    </source>
</evidence>
<organism evidence="2 3">
    <name type="scientific">Blautia producta</name>
    <dbReference type="NCBI Taxonomy" id="33035"/>
    <lineage>
        <taxon>Bacteria</taxon>
        <taxon>Bacillati</taxon>
        <taxon>Bacillota</taxon>
        <taxon>Clostridia</taxon>
        <taxon>Lachnospirales</taxon>
        <taxon>Lachnospiraceae</taxon>
        <taxon>Blautia</taxon>
    </lineage>
</organism>
<feature type="domain" description="HTH cro/C1-type" evidence="1">
    <location>
        <begin position="35"/>
        <end position="58"/>
    </location>
</feature>
<dbReference type="Proteomes" id="UP000289794">
    <property type="component" value="Chromosome"/>
</dbReference>
<sequence length="67" mass="7811">MLYDNIKMVCGPKRISISKLERDLEFPRSSICKWNEIEPGIIKVKKVADYLNITIDTLLNIDTQEKE</sequence>
<proteinExistence type="predicted"/>
<protein>
    <recommendedName>
        <fullName evidence="1">HTH cro/C1-type domain-containing protein</fullName>
    </recommendedName>
</protein>
<dbReference type="EMBL" id="CP035945">
    <property type="protein sequence ID" value="QBE95263.1"/>
    <property type="molecule type" value="Genomic_DNA"/>
</dbReference>